<dbReference type="Proteomes" id="UP000199208">
    <property type="component" value="Unassembled WGS sequence"/>
</dbReference>
<feature type="domain" description="DUF2344" evidence="1">
    <location>
        <begin position="4"/>
        <end position="207"/>
    </location>
</feature>
<keyword evidence="3" id="KW-1185">Reference proteome</keyword>
<organism evidence="2 3">
    <name type="scientific">Acidaminobacter hydrogenoformans DSM 2784</name>
    <dbReference type="NCBI Taxonomy" id="1120920"/>
    <lineage>
        <taxon>Bacteria</taxon>
        <taxon>Bacillati</taxon>
        <taxon>Bacillota</taxon>
        <taxon>Clostridia</taxon>
        <taxon>Peptostreptococcales</taxon>
        <taxon>Acidaminobacteraceae</taxon>
        <taxon>Acidaminobacter</taxon>
    </lineage>
</organism>
<reference evidence="2 3" key="1">
    <citation type="submission" date="2016-10" db="EMBL/GenBank/DDBJ databases">
        <authorList>
            <person name="de Groot N.N."/>
        </authorList>
    </citation>
    <scope>NUCLEOTIDE SEQUENCE [LARGE SCALE GENOMIC DNA]</scope>
    <source>
        <strain evidence="2 3">DSM 2784</strain>
    </source>
</reference>
<dbReference type="STRING" id="1120920.SAMN03080599_00650"/>
<proteinExistence type="predicted"/>
<evidence type="ECO:0000313" key="3">
    <source>
        <dbReference type="Proteomes" id="UP000199208"/>
    </source>
</evidence>
<dbReference type="RefSeq" id="WP_092589437.1">
    <property type="nucleotide sequence ID" value="NZ_FMWL01000002.1"/>
</dbReference>
<evidence type="ECO:0000259" key="1">
    <source>
        <dbReference type="Pfam" id="PF10105"/>
    </source>
</evidence>
<gene>
    <name evidence="2" type="ORF">SAMN03080599_00650</name>
</gene>
<evidence type="ECO:0000313" key="2">
    <source>
        <dbReference type="EMBL" id="SCZ77203.1"/>
    </source>
</evidence>
<dbReference type="Pfam" id="PF10105">
    <property type="entry name" value="DUF2344"/>
    <property type="match status" value="1"/>
</dbReference>
<accession>A0A1G5RSY5</accession>
<sequence length="248" mass="27437">MTLLRIEYTKTGLLRYLGHLDMVRLFERGFRRGQVPLLFSQGFNPHPKIAFAAPLSVGYSSEAELVEIEVEAGWEDQQLSRIFSECFPSEIAYRRHRILGSSKSLMSMMRSSDYQLVWSLPKAFCEDAVKVVEGFEALSSLTAVKKSKGKKDKEVALKPMVHTLKLIKTGEPVTRKVVTPAEVLEIEQCDLTIVATLNAGSESNLKPDLLMDALAKLAGMEGGTPGTALQVHRTALYGEGGKALFDME</sequence>
<dbReference type="OrthoDB" id="9780488at2"/>
<dbReference type="NCBIfam" id="TIGR03936">
    <property type="entry name" value="sam_1_link_chp"/>
    <property type="match status" value="1"/>
</dbReference>
<name>A0A1G5RSY5_9FIRM</name>
<protein>
    <submittedName>
        <fullName evidence="2">Radical SAM-linked protein</fullName>
    </submittedName>
</protein>
<dbReference type="EMBL" id="FMWL01000002">
    <property type="protein sequence ID" value="SCZ77203.1"/>
    <property type="molecule type" value="Genomic_DNA"/>
</dbReference>
<dbReference type="AlphaFoldDB" id="A0A1G5RSY5"/>
<dbReference type="InterPro" id="IPR018768">
    <property type="entry name" value="DUF2344"/>
</dbReference>